<protein>
    <submittedName>
        <fullName evidence="1">Uncharacterized protein</fullName>
    </submittedName>
</protein>
<gene>
    <name evidence="1" type="ORF">RHMOL_Rhmol04G0091500</name>
</gene>
<keyword evidence="2" id="KW-1185">Reference proteome</keyword>
<evidence type="ECO:0000313" key="1">
    <source>
        <dbReference type="EMBL" id="KAI8558418.1"/>
    </source>
</evidence>
<dbReference type="Proteomes" id="UP001062846">
    <property type="component" value="Chromosome 4"/>
</dbReference>
<comment type="caution">
    <text evidence="1">The sequence shown here is derived from an EMBL/GenBank/DDBJ whole genome shotgun (WGS) entry which is preliminary data.</text>
</comment>
<accession>A0ACC0P0P8</accession>
<sequence>MDFDCIHGISIPDFMDCFVGFGFHRFFAVFCFSDLSSFDLVRFLIYAFVFPLALKSAAALRRSHLGASIHALALKASLLSNPFVACALVDMYGKCASVSSARHLFDEIPERTVVVWNAMMSVYTHSSNVAKALELFEVIDVMPNASTFNSIVAGLAGLEDGSFKAISFYRRMLDSGLRPNLITLLALLPSCVGIASLNLIKEIHGYSIRNDIDPNPQLRSGLVEAYGRCGCLENGHKVFQSMKERDVVAWSSLISAYALHGEAKTALDVFAQMELAKVKPDGITFLGVLKACSHAGLADEARMYFSRMRDFYGVEVTSDHYSALVDVLSRAGRLYEAYEVIKEMPVKVTAKAWGALLGACRTYGEVDLAEIAGRALFEIEPENAANYVLLGRIYASGGRHEEAQRMRREMEERGVKAAPAVLAAVGEPWGGFVVMTSYMPLVITHHSKRSSDGKDGREAVLLSRKVSVPWLLVFMYVAAKWAGYWHLTWMIV</sequence>
<dbReference type="EMBL" id="CM046391">
    <property type="protein sequence ID" value="KAI8558418.1"/>
    <property type="molecule type" value="Genomic_DNA"/>
</dbReference>
<reference evidence="1" key="1">
    <citation type="submission" date="2022-02" db="EMBL/GenBank/DDBJ databases">
        <title>Plant Genome Project.</title>
        <authorList>
            <person name="Zhang R.-G."/>
        </authorList>
    </citation>
    <scope>NUCLEOTIDE SEQUENCE</scope>
    <source>
        <strain evidence="1">AT1</strain>
    </source>
</reference>
<evidence type="ECO:0000313" key="2">
    <source>
        <dbReference type="Proteomes" id="UP001062846"/>
    </source>
</evidence>
<organism evidence="1 2">
    <name type="scientific">Rhododendron molle</name>
    <name type="common">Chinese azalea</name>
    <name type="synonym">Azalea mollis</name>
    <dbReference type="NCBI Taxonomy" id="49168"/>
    <lineage>
        <taxon>Eukaryota</taxon>
        <taxon>Viridiplantae</taxon>
        <taxon>Streptophyta</taxon>
        <taxon>Embryophyta</taxon>
        <taxon>Tracheophyta</taxon>
        <taxon>Spermatophyta</taxon>
        <taxon>Magnoliopsida</taxon>
        <taxon>eudicotyledons</taxon>
        <taxon>Gunneridae</taxon>
        <taxon>Pentapetalae</taxon>
        <taxon>asterids</taxon>
        <taxon>Ericales</taxon>
        <taxon>Ericaceae</taxon>
        <taxon>Ericoideae</taxon>
        <taxon>Rhodoreae</taxon>
        <taxon>Rhododendron</taxon>
    </lineage>
</organism>
<name>A0ACC0P0P8_RHOML</name>
<proteinExistence type="predicted"/>